<gene>
    <name evidence="1" type="ORF">SAMN04515666_11450</name>
</gene>
<organism evidence="1 2">
    <name type="scientific">Bosea lupini</name>
    <dbReference type="NCBI Taxonomy" id="1036779"/>
    <lineage>
        <taxon>Bacteria</taxon>
        <taxon>Pseudomonadati</taxon>
        <taxon>Pseudomonadota</taxon>
        <taxon>Alphaproteobacteria</taxon>
        <taxon>Hyphomicrobiales</taxon>
        <taxon>Boseaceae</taxon>
        <taxon>Bosea</taxon>
    </lineage>
</organism>
<dbReference type="AlphaFoldDB" id="A0A1H7ZFK6"/>
<evidence type="ECO:0000313" key="1">
    <source>
        <dbReference type="EMBL" id="SEM56227.1"/>
    </source>
</evidence>
<dbReference type="Proteomes" id="UP000199664">
    <property type="component" value="Unassembled WGS sequence"/>
</dbReference>
<dbReference type="STRING" id="1036779.SAMN04515666_11450"/>
<reference evidence="2" key="1">
    <citation type="submission" date="2016-10" db="EMBL/GenBank/DDBJ databases">
        <authorList>
            <person name="Varghese N."/>
            <person name="Submissions S."/>
        </authorList>
    </citation>
    <scope>NUCLEOTIDE SEQUENCE [LARGE SCALE GENOMIC DNA]</scope>
    <source>
        <strain evidence="2">LMG 26383,CCUG 61248,R- 45681</strain>
    </source>
</reference>
<dbReference type="RefSeq" id="WP_091842412.1">
    <property type="nucleotide sequence ID" value="NZ_FOAN01000014.1"/>
</dbReference>
<sequence length="198" mass="21247">MIVSWLAGLRQAISSKLTIGIGGLLALAITSGQSLLEALEPPVLPALAAGTPLDAGRWRIALHEARLTTQSRPDGPPAPDGAQFLALDLDVGNRSSETDNTFARILIVDPPVEGLQPSPTFWLMRDKAMLSALQPGLPERVQVIWRLAPGAKPPERLRLVVNGETFKPRDNLLAAPGWFNRKPIAAATLPVARVEVKP</sequence>
<dbReference type="EMBL" id="FOAN01000014">
    <property type="protein sequence ID" value="SEM56227.1"/>
    <property type="molecule type" value="Genomic_DNA"/>
</dbReference>
<dbReference type="OrthoDB" id="5998046at2"/>
<accession>A0A1H7ZFK6</accession>
<proteinExistence type="predicted"/>
<protein>
    <recommendedName>
        <fullName evidence="3">DUF4352 domain-containing protein</fullName>
    </recommendedName>
</protein>
<evidence type="ECO:0000313" key="2">
    <source>
        <dbReference type="Proteomes" id="UP000199664"/>
    </source>
</evidence>
<name>A0A1H7ZFK6_9HYPH</name>
<keyword evidence="2" id="KW-1185">Reference proteome</keyword>
<evidence type="ECO:0008006" key="3">
    <source>
        <dbReference type="Google" id="ProtNLM"/>
    </source>
</evidence>